<dbReference type="InterPro" id="IPR052018">
    <property type="entry name" value="PHP_domain"/>
</dbReference>
<accession>A0A4R1K8M4</accession>
<organism evidence="2 3">
    <name type="scientific">Seleniivibrio woodruffii</name>
    <dbReference type="NCBI Taxonomy" id="1078050"/>
    <lineage>
        <taxon>Bacteria</taxon>
        <taxon>Pseudomonadati</taxon>
        <taxon>Deferribacterota</taxon>
        <taxon>Deferribacteres</taxon>
        <taxon>Deferribacterales</taxon>
        <taxon>Geovibrionaceae</taxon>
        <taxon>Seleniivibrio</taxon>
    </lineage>
</organism>
<dbReference type="PANTHER" id="PTHR42924:SF3">
    <property type="entry name" value="POLYMERASE_HISTIDINOL PHOSPHATASE N-TERMINAL DOMAIN-CONTAINING PROTEIN"/>
    <property type="match status" value="1"/>
</dbReference>
<dbReference type="Pfam" id="PF02811">
    <property type="entry name" value="PHP"/>
    <property type="match status" value="1"/>
</dbReference>
<gene>
    <name evidence="2" type="ORF">C8D98_1587</name>
</gene>
<dbReference type="GO" id="GO:0004534">
    <property type="term" value="F:5'-3' RNA exonuclease activity"/>
    <property type="evidence" value="ECO:0007669"/>
    <property type="project" value="TreeGrafter"/>
</dbReference>
<dbReference type="Proteomes" id="UP000294614">
    <property type="component" value="Unassembled WGS sequence"/>
</dbReference>
<dbReference type="Gene3D" id="1.10.150.650">
    <property type="match status" value="1"/>
</dbReference>
<protein>
    <recommendedName>
        <fullName evidence="1">Polymerase/histidinol phosphatase N-terminal domain-containing protein</fullName>
    </recommendedName>
</protein>
<dbReference type="InterPro" id="IPR003141">
    <property type="entry name" value="Pol/His_phosphatase_N"/>
</dbReference>
<feature type="domain" description="Polymerase/histidinol phosphatase N-terminal" evidence="1">
    <location>
        <begin position="2"/>
        <end position="65"/>
    </location>
</feature>
<reference evidence="2 3" key="1">
    <citation type="submission" date="2019-03" db="EMBL/GenBank/DDBJ databases">
        <title>Genomic Encyclopedia of Type Strains, Phase IV (KMG-IV): sequencing the most valuable type-strain genomes for metagenomic binning, comparative biology and taxonomic classification.</title>
        <authorList>
            <person name="Goeker M."/>
        </authorList>
    </citation>
    <scope>NUCLEOTIDE SEQUENCE [LARGE SCALE GENOMIC DNA]</scope>
    <source>
        <strain evidence="2 3">DSM 24984</strain>
    </source>
</reference>
<dbReference type="GO" id="GO:0035312">
    <property type="term" value="F:5'-3' DNA exonuclease activity"/>
    <property type="evidence" value="ECO:0007669"/>
    <property type="project" value="TreeGrafter"/>
</dbReference>
<dbReference type="SMART" id="SM00481">
    <property type="entry name" value="POLIIIAc"/>
    <property type="match status" value="1"/>
</dbReference>
<dbReference type="SUPFAM" id="SSF89550">
    <property type="entry name" value="PHP domain-like"/>
    <property type="match status" value="1"/>
</dbReference>
<dbReference type="InterPro" id="IPR004013">
    <property type="entry name" value="PHP_dom"/>
</dbReference>
<comment type="caution">
    <text evidence="2">The sequence shown here is derived from an EMBL/GenBank/DDBJ whole genome shotgun (WGS) entry which is preliminary data.</text>
</comment>
<dbReference type="AlphaFoldDB" id="A0A4R1K8M4"/>
<evidence type="ECO:0000313" key="2">
    <source>
        <dbReference type="EMBL" id="TCK60708.1"/>
    </source>
</evidence>
<keyword evidence="3" id="KW-1185">Reference proteome</keyword>
<name>A0A4R1K8M4_9BACT</name>
<dbReference type="RefSeq" id="WP_132873578.1">
    <property type="nucleotide sequence ID" value="NZ_SMGG01000004.1"/>
</dbReference>
<sequence length="277" mass="30553">MIDLHCHSTYSDGTFSPSKLLEYAEKRGVEVLALTDHDTVDGLHDFFSHVTSVERVAGTELSIDYDSGTFHVVGLFLDYKEKRLNETLDFLKNARRTRNEKIVAAVSGLLGRKVTLEDVSDGNEGELGRPHIAKYLIKCKVVSTMQEAFDKYLAKGQPLYVDKARLGFDEAAEIIHGAGGIAVLAHPASLRLSDEELVPFLGDLKERGLDAIEVFCSEIKPDRWPFYHGIAEKLGLGVSGGSDFHGDNKLKIALGTGPDTLNTPYSVYQALKELTQR</sequence>
<evidence type="ECO:0000313" key="3">
    <source>
        <dbReference type="Proteomes" id="UP000294614"/>
    </source>
</evidence>
<dbReference type="PANTHER" id="PTHR42924">
    <property type="entry name" value="EXONUCLEASE"/>
    <property type="match status" value="1"/>
</dbReference>
<dbReference type="Gene3D" id="3.20.20.140">
    <property type="entry name" value="Metal-dependent hydrolases"/>
    <property type="match status" value="1"/>
</dbReference>
<dbReference type="OrthoDB" id="9804333at2"/>
<evidence type="ECO:0000259" key="1">
    <source>
        <dbReference type="SMART" id="SM00481"/>
    </source>
</evidence>
<proteinExistence type="predicted"/>
<dbReference type="InterPro" id="IPR016195">
    <property type="entry name" value="Pol/histidinol_Pase-like"/>
</dbReference>
<dbReference type="CDD" id="cd07438">
    <property type="entry name" value="PHP_HisPPase_AMP"/>
    <property type="match status" value="1"/>
</dbReference>
<dbReference type="EMBL" id="SMGG01000004">
    <property type="protein sequence ID" value="TCK60708.1"/>
    <property type="molecule type" value="Genomic_DNA"/>
</dbReference>